<reference evidence="1" key="5">
    <citation type="submission" date="2011-05" db="EMBL/GenBank/DDBJ databases">
        <authorList>
            <consortium name="VectorBase"/>
        </authorList>
    </citation>
    <scope>NUCLEOTIDE SEQUENCE</scope>
    <source>
        <strain evidence="1">PEST</strain>
    </source>
</reference>
<evidence type="ECO:0000313" key="1">
    <source>
        <dbReference type="EMBL" id="EAU76097.1"/>
    </source>
</evidence>
<reference evidence="1" key="4">
    <citation type="journal article" date="2007" name="Genome Biol.">
        <title>Update of the Anopheles gambiae PEST genome assembly.</title>
        <authorList>
            <person name="Sharakhova M.V."/>
            <person name="Hammond M.P."/>
            <person name="Lobo N.F."/>
            <person name="Krzywinski J."/>
            <person name="Unger M.F."/>
            <person name="Hillenmeyer M.E."/>
            <person name="Bruggner R.V."/>
            <person name="Birney E."/>
            <person name="Collins F.H."/>
        </authorList>
    </citation>
    <scope>NUCLEOTIDE SEQUENCE</scope>
    <source>
        <strain evidence="1">PEST</strain>
    </source>
</reference>
<accession>A0NG08</accession>
<feature type="non-terminal residue" evidence="1">
    <location>
        <position position="1"/>
    </location>
</feature>
<dbReference type="EMBL" id="AAAB01008980">
    <property type="protein sequence ID" value="EAU76097.1"/>
    <property type="molecule type" value="Genomic_DNA"/>
</dbReference>
<name>A0NG08_ANOGA</name>
<proteinExistence type="predicted"/>
<reference evidence="1" key="2">
    <citation type="submission" date="2002-03" db="EMBL/GenBank/DDBJ databases">
        <authorList>
            <consortium name="The Anopheles Genome Sequencing Consortium"/>
        </authorList>
    </citation>
    <scope>NUCLEOTIDE SEQUENCE</scope>
    <source>
        <strain evidence="1">PEST</strain>
    </source>
</reference>
<reference evidence="1" key="1">
    <citation type="journal article" date="2002" name="Science">
        <title>The genome sequence of the malaria mosquito Anopheles gambiae.</title>
        <authorList>
            <person name="Holt R.A."/>
            <person name="Subramanian G.M."/>
            <person name="Halpern A."/>
            <person name="Sutton G.G."/>
            <person name="Charlab R."/>
            <person name="Nusskern D.R."/>
            <person name="Wincker P."/>
            <person name="Clark A.G."/>
            <person name="Ribeiro J.M."/>
            <person name="Wides R."/>
            <person name="Salzberg S.L."/>
            <person name="Loftus B."/>
            <person name="Yandell M."/>
            <person name="Majoros W.H."/>
            <person name="Rusch D.B."/>
            <person name="Lai Z."/>
            <person name="Kraft C.L."/>
            <person name="Abril J.F."/>
            <person name="Anthouard V."/>
            <person name="Arensburger P."/>
            <person name="Atkinson P.W."/>
            <person name="Baden H."/>
            <person name="de Berardinis V."/>
            <person name="Baldwin D."/>
            <person name="Benes V."/>
            <person name="Biedler J."/>
            <person name="Blass C."/>
            <person name="Bolanos R."/>
            <person name="Boscus D."/>
            <person name="Barnstead M."/>
            <person name="Cai S."/>
            <person name="Center A."/>
            <person name="Chaturverdi K."/>
            <person name="Christophides G.K."/>
            <person name="Chrystal M.A."/>
            <person name="Clamp M."/>
            <person name="Cravchik A."/>
            <person name="Curwen V."/>
            <person name="Dana A."/>
            <person name="Delcher A."/>
            <person name="Dew I."/>
            <person name="Evans C.A."/>
            <person name="Flanigan M."/>
            <person name="Grundschober-Freimoser A."/>
            <person name="Friedli L."/>
            <person name="Gu Z."/>
            <person name="Guan P."/>
            <person name="Guigo R."/>
            <person name="Hillenmeyer M.E."/>
            <person name="Hladun S.L."/>
            <person name="Hogan J.R."/>
            <person name="Hong Y.S."/>
            <person name="Hoover J."/>
            <person name="Jaillon O."/>
            <person name="Ke Z."/>
            <person name="Kodira C."/>
            <person name="Kokoza E."/>
            <person name="Koutsos A."/>
            <person name="Letunic I."/>
            <person name="Levitsky A."/>
            <person name="Liang Y."/>
            <person name="Lin J.J."/>
            <person name="Lobo N.F."/>
            <person name="Lopez J.R."/>
            <person name="Malek J.A."/>
            <person name="McIntosh T.C."/>
            <person name="Meister S."/>
            <person name="Miller J."/>
            <person name="Mobarry C."/>
            <person name="Mongin E."/>
            <person name="Murphy S.D."/>
            <person name="O'Brochta D.A."/>
            <person name="Pfannkoch C."/>
            <person name="Qi R."/>
            <person name="Regier M.A."/>
            <person name="Remington K."/>
            <person name="Shao H."/>
            <person name="Sharakhova M.V."/>
            <person name="Sitter C.D."/>
            <person name="Shetty J."/>
            <person name="Smith T.J."/>
            <person name="Strong R."/>
            <person name="Sun J."/>
            <person name="Thomasova D."/>
            <person name="Ton L.Q."/>
            <person name="Topalis P."/>
            <person name="Tu Z."/>
            <person name="Unger M.F."/>
            <person name="Walenz B."/>
            <person name="Wang A."/>
            <person name="Wang J."/>
            <person name="Wang M."/>
            <person name="Wang X."/>
            <person name="Woodford K.J."/>
            <person name="Wortman J.R."/>
            <person name="Wu M."/>
            <person name="Yao A."/>
            <person name="Zdobnov E.M."/>
            <person name="Zhang H."/>
            <person name="Zhao Q."/>
            <person name="Zhao S."/>
            <person name="Zhu S.C."/>
            <person name="Zhimulev I."/>
            <person name="Coluzzi M."/>
            <person name="della Torre A."/>
            <person name="Roth C.W."/>
            <person name="Louis C."/>
            <person name="Kalush F."/>
            <person name="Mural R.J."/>
            <person name="Myers E.W."/>
            <person name="Adams M.D."/>
            <person name="Smith H.O."/>
            <person name="Broder S."/>
            <person name="Gardner M.J."/>
            <person name="Fraser C.M."/>
            <person name="Birney E."/>
            <person name="Bork P."/>
            <person name="Brey P.T."/>
            <person name="Venter J.C."/>
            <person name="Weissenbach J."/>
            <person name="Kafatos F.C."/>
            <person name="Collins F.H."/>
            <person name="Hoffman S.L."/>
        </authorList>
    </citation>
    <scope>NUCLEOTIDE SEQUENCE [LARGE SCALE GENOMIC DNA]</scope>
    <source>
        <strain evidence="1">PEST</strain>
    </source>
</reference>
<dbReference type="PaxDb" id="7165-AGAP010084-PA"/>
<dbReference type="HOGENOM" id="CLU_2298570_0_0_1"/>
<feature type="non-terminal residue" evidence="1">
    <location>
        <position position="101"/>
    </location>
</feature>
<organism evidence="1">
    <name type="scientific">Anopheles gambiae</name>
    <name type="common">African malaria mosquito</name>
    <dbReference type="NCBI Taxonomy" id="7165"/>
    <lineage>
        <taxon>Eukaryota</taxon>
        <taxon>Metazoa</taxon>
        <taxon>Ecdysozoa</taxon>
        <taxon>Arthropoda</taxon>
        <taxon>Hexapoda</taxon>
        <taxon>Insecta</taxon>
        <taxon>Pterygota</taxon>
        <taxon>Neoptera</taxon>
        <taxon>Endopterygota</taxon>
        <taxon>Diptera</taxon>
        <taxon>Nematocera</taxon>
        <taxon>Culicoidea</taxon>
        <taxon>Culicidae</taxon>
        <taxon>Anophelinae</taxon>
        <taxon>Anopheles</taxon>
    </lineage>
</organism>
<comment type="caution">
    <text evidence="1">The sequence shown here is derived from an EMBL/GenBank/DDBJ whole genome shotgun (WGS) entry which is preliminary data.</text>
</comment>
<dbReference type="AlphaFoldDB" id="A0NG08"/>
<protein>
    <submittedName>
        <fullName evidence="1">AGAP010084-PA</fullName>
    </submittedName>
</protein>
<reference evidence="1" key="3">
    <citation type="journal article" date="2004" name="Trends Parasitol.">
        <title>The Anopheles gambiae genome: an update.</title>
        <authorList>
            <person name="Mongin E."/>
            <person name="Louis C."/>
            <person name="Holt R.A."/>
            <person name="Birney E."/>
            <person name="Collins F.H."/>
        </authorList>
    </citation>
    <scope>NUCLEOTIDE SEQUENCE</scope>
    <source>
        <strain evidence="1">PEST</strain>
    </source>
</reference>
<gene>
    <name evidence="1" type="ORF">AgaP_AGAP010084</name>
</gene>
<sequence>FWRELIVTEAKSEAIFREKEIFQFRTTVPGSDVKTVSRNLTAATRRSYAHTRIADSQTRVCFGCVVFELRRFAIRSAEQNIIQKKSVTLLQDIIIMNRIVF</sequence>